<keyword evidence="2" id="KW-0560">Oxidoreductase</keyword>
<accession>A0A2B7XUY5</accession>
<evidence type="ECO:0000256" key="2">
    <source>
        <dbReference type="ARBA" id="ARBA00023002"/>
    </source>
</evidence>
<dbReference type="GO" id="GO:0016491">
    <property type="term" value="F:oxidoreductase activity"/>
    <property type="evidence" value="ECO:0007669"/>
    <property type="project" value="UniProtKB-KW"/>
</dbReference>
<dbReference type="OrthoDB" id="1274115at2759"/>
<dbReference type="InterPro" id="IPR051911">
    <property type="entry name" value="SDR_oxidoreductase"/>
</dbReference>
<protein>
    <submittedName>
        <fullName evidence="3">Uncharacterized protein</fullName>
    </submittedName>
</protein>
<reference evidence="3 4" key="1">
    <citation type="submission" date="2017-10" db="EMBL/GenBank/DDBJ databases">
        <title>Comparative genomics in systemic dimorphic fungi from Ajellomycetaceae.</title>
        <authorList>
            <person name="Munoz J.F."/>
            <person name="Mcewen J.G."/>
            <person name="Clay O.K."/>
            <person name="Cuomo C.A."/>
        </authorList>
    </citation>
    <scope>NUCLEOTIDE SEQUENCE [LARGE SCALE GENOMIC DNA]</scope>
    <source>
        <strain evidence="3 4">UAMH7299</strain>
    </source>
</reference>
<dbReference type="AlphaFoldDB" id="A0A2B7XUY5"/>
<gene>
    <name evidence="3" type="ORF">AJ80_06500</name>
</gene>
<dbReference type="Proteomes" id="UP000224634">
    <property type="component" value="Unassembled WGS sequence"/>
</dbReference>
<dbReference type="Gene3D" id="3.40.50.720">
    <property type="entry name" value="NAD(P)-binding Rossmann-like Domain"/>
    <property type="match status" value="1"/>
</dbReference>
<evidence type="ECO:0000256" key="1">
    <source>
        <dbReference type="ARBA" id="ARBA00006484"/>
    </source>
</evidence>
<name>A0A2B7XUY5_POLH7</name>
<evidence type="ECO:0000313" key="4">
    <source>
        <dbReference type="Proteomes" id="UP000224634"/>
    </source>
</evidence>
<dbReference type="PANTHER" id="PTHR43976:SF16">
    <property type="entry name" value="SHORT-CHAIN DEHYDROGENASE_REDUCTASE FAMILY PROTEIN"/>
    <property type="match status" value="1"/>
</dbReference>
<dbReference type="STRING" id="1447883.A0A2B7XUY5"/>
<keyword evidence="4" id="KW-1185">Reference proteome</keyword>
<organism evidence="3 4">
    <name type="scientific">Polytolypa hystricis (strain UAMH7299)</name>
    <dbReference type="NCBI Taxonomy" id="1447883"/>
    <lineage>
        <taxon>Eukaryota</taxon>
        <taxon>Fungi</taxon>
        <taxon>Dikarya</taxon>
        <taxon>Ascomycota</taxon>
        <taxon>Pezizomycotina</taxon>
        <taxon>Eurotiomycetes</taxon>
        <taxon>Eurotiomycetidae</taxon>
        <taxon>Onygenales</taxon>
        <taxon>Onygenales incertae sedis</taxon>
        <taxon>Polytolypa</taxon>
    </lineage>
</organism>
<dbReference type="PANTHER" id="PTHR43976">
    <property type="entry name" value="SHORT CHAIN DEHYDROGENASE"/>
    <property type="match status" value="1"/>
</dbReference>
<evidence type="ECO:0000313" key="3">
    <source>
        <dbReference type="EMBL" id="PGH13016.1"/>
    </source>
</evidence>
<comment type="similarity">
    <text evidence="1">Belongs to the short-chain dehydrogenases/reductases (SDR) family.</text>
</comment>
<comment type="caution">
    <text evidence="3">The sequence shown here is derived from an EMBL/GenBank/DDBJ whole genome shotgun (WGS) entry which is preliminary data.</text>
</comment>
<proteinExistence type="inferred from homology"/>
<dbReference type="EMBL" id="PDNA01000109">
    <property type="protein sequence ID" value="PGH13016.1"/>
    <property type="molecule type" value="Genomic_DNA"/>
</dbReference>
<sequence length="141" mass="15735">MGFEGFSESVAKEMNPDWNTKFLIVEPGGVRTKFGGSSLKMASRHPAYDTHNSAFNQLMAHMDDPASQATWCDPDICAQVLFDTVVGQDERPLPIRLLMGADTISVIKDDIERNLKDMDEWKEETLRCSPQGGSQVRDLSI</sequence>